<comment type="similarity">
    <text evidence="1">Belongs to the universal stress protein A family.</text>
</comment>
<dbReference type="EMBL" id="CP029159">
    <property type="protein sequence ID" value="QKM66033.1"/>
    <property type="molecule type" value="Genomic_DNA"/>
</dbReference>
<reference evidence="4 5" key="1">
    <citation type="journal article" date="2012" name="J. Bacteriol.">
        <title>Draft genome of Streptomyces tsukubaensis NRRL 18488, the producer of the clinically important immunosuppressant tacrolimus (FK506).</title>
        <authorList>
            <person name="Barreiro C."/>
            <person name="Prieto C."/>
            <person name="Sola-Landa A."/>
            <person name="Solera E."/>
            <person name="Martinez-Castro M."/>
            <person name="Perez-Redondo R."/>
            <person name="Garcia-Estrada C."/>
            <person name="Aparicio J.F."/>
            <person name="Fernandez-Martinez L.T."/>
            <person name="Santos-Aberturas J."/>
            <person name="Salehi-Najafabadi Z."/>
            <person name="Rodriguez-Garcia A."/>
            <person name="Tauch A."/>
            <person name="Martin J.F."/>
        </authorList>
    </citation>
    <scope>NUCLEOTIDE SEQUENCE [LARGE SCALE GENOMIC DNA]</scope>
    <source>
        <strain evidence="5">DSM 42081 / NBRC 108919 / NRRL 18488 / 9993</strain>
    </source>
</reference>
<evidence type="ECO:0000313" key="5">
    <source>
        <dbReference type="Proteomes" id="UP000005940"/>
    </source>
</evidence>
<organism evidence="4 5">
    <name type="scientific">Streptomyces tsukubensis (strain DSM 42081 / NBRC 108919 / NRRL 18488 / 9993)</name>
    <dbReference type="NCBI Taxonomy" id="1114943"/>
    <lineage>
        <taxon>Bacteria</taxon>
        <taxon>Bacillati</taxon>
        <taxon>Actinomycetota</taxon>
        <taxon>Actinomycetes</taxon>
        <taxon>Kitasatosporales</taxon>
        <taxon>Streptomycetaceae</taxon>
        <taxon>Streptomyces</taxon>
    </lineage>
</organism>
<sequence length="323" mass="33421">MPPSMLGRGSSSIPARTRRCASMPSPSTSSTGTVSAGVDGSPESLAAAEWAAREAALRGLPLKLVSVWEPVPMAARAAFLGEESRGHWAGRIPVDAAAGIRERHPGLEVTADQSTGRPGEVLARLAEESALLVLGSRGLSGIGGFFVGSVGQAVLAETTSPVVFVRVPGEDDGTAGDGEQTAGGPVVLGVDAHEPDDVLLRYAFEDAARRGAPLRVVHAWSLPPYFAYGLPQDPVLDAELAKQEAAALTEVLAPWRAEHPGVEVTEAPTVGKTAEVLVEAARGAALLVVGRRMRRAPFGGRIGSVAHAVLHHSTAPVAVVPHR</sequence>
<dbReference type="AlphaFoldDB" id="A0A7G3U6Q5"/>
<accession>A0A7G3U6Q5</accession>
<evidence type="ECO:0000313" key="4">
    <source>
        <dbReference type="EMBL" id="QKM66033.1"/>
    </source>
</evidence>
<feature type="domain" description="UspA" evidence="3">
    <location>
        <begin position="36"/>
        <end position="166"/>
    </location>
</feature>
<dbReference type="SUPFAM" id="SSF52402">
    <property type="entry name" value="Adenine nucleotide alpha hydrolases-like"/>
    <property type="match status" value="2"/>
</dbReference>
<protein>
    <recommendedName>
        <fullName evidence="3">UspA domain-containing protein</fullName>
    </recommendedName>
</protein>
<feature type="region of interest" description="Disordered" evidence="2">
    <location>
        <begin position="1"/>
        <end position="40"/>
    </location>
</feature>
<dbReference type="InterPro" id="IPR006015">
    <property type="entry name" value="Universal_stress_UspA"/>
</dbReference>
<dbReference type="PANTHER" id="PTHR46268:SF6">
    <property type="entry name" value="UNIVERSAL STRESS PROTEIN UP12"/>
    <property type="match status" value="1"/>
</dbReference>
<name>A0A7G3U6Q5_STRT9</name>
<dbReference type="Gene3D" id="3.40.50.620">
    <property type="entry name" value="HUPs"/>
    <property type="match status" value="2"/>
</dbReference>
<evidence type="ECO:0000259" key="3">
    <source>
        <dbReference type="Pfam" id="PF00582"/>
    </source>
</evidence>
<keyword evidence="5" id="KW-1185">Reference proteome</keyword>
<dbReference type="Pfam" id="PF00582">
    <property type="entry name" value="Usp"/>
    <property type="match status" value="2"/>
</dbReference>
<dbReference type="PRINTS" id="PR01438">
    <property type="entry name" value="UNVRSLSTRESS"/>
</dbReference>
<dbReference type="InterPro" id="IPR006016">
    <property type="entry name" value="UspA"/>
</dbReference>
<dbReference type="Proteomes" id="UP000005940">
    <property type="component" value="Chromosome"/>
</dbReference>
<proteinExistence type="inferred from homology"/>
<evidence type="ECO:0000256" key="1">
    <source>
        <dbReference type="ARBA" id="ARBA00008791"/>
    </source>
</evidence>
<feature type="compositionally biased region" description="Low complexity" evidence="2">
    <location>
        <begin position="21"/>
        <end position="40"/>
    </location>
</feature>
<feature type="domain" description="UspA" evidence="3">
    <location>
        <begin position="186"/>
        <end position="321"/>
    </location>
</feature>
<dbReference type="InterPro" id="IPR014729">
    <property type="entry name" value="Rossmann-like_a/b/a_fold"/>
</dbReference>
<dbReference type="PANTHER" id="PTHR46268">
    <property type="entry name" value="STRESS RESPONSE PROTEIN NHAX"/>
    <property type="match status" value="1"/>
</dbReference>
<gene>
    <name evidence="4" type="ORF">STSU_001510</name>
</gene>
<evidence type="ECO:0000256" key="2">
    <source>
        <dbReference type="SAM" id="MobiDB-lite"/>
    </source>
</evidence>